<feature type="compositionally biased region" description="Low complexity" evidence="1">
    <location>
        <begin position="480"/>
        <end position="492"/>
    </location>
</feature>
<dbReference type="EMBL" id="JAEPRA010000015">
    <property type="protein sequence ID" value="KAG2175237.1"/>
    <property type="molecule type" value="Genomic_DNA"/>
</dbReference>
<dbReference type="SMART" id="SM01127">
    <property type="entry name" value="DDHD"/>
    <property type="match status" value="1"/>
</dbReference>
<dbReference type="PANTHER" id="PTHR23509:SF10">
    <property type="entry name" value="LD21067P"/>
    <property type="match status" value="1"/>
</dbReference>
<keyword evidence="4" id="KW-1185">Reference proteome</keyword>
<accession>A0A8H7UB99</accession>
<dbReference type="OrthoDB" id="431378at2759"/>
<dbReference type="InterPro" id="IPR029058">
    <property type="entry name" value="AB_hydrolase_fold"/>
</dbReference>
<feature type="compositionally biased region" description="Basic and acidic residues" evidence="1">
    <location>
        <begin position="520"/>
        <end position="533"/>
    </location>
</feature>
<feature type="region of interest" description="Disordered" evidence="1">
    <location>
        <begin position="513"/>
        <end position="533"/>
    </location>
</feature>
<dbReference type="GO" id="GO:0046872">
    <property type="term" value="F:metal ion binding"/>
    <property type="evidence" value="ECO:0007669"/>
    <property type="project" value="InterPro"/>
</dbReference>
<dbReference type="GO" id="GO:0004620">
    <property type="term" value="F:phospholipase activity"/>
    <property type="evidence" value="ECO:0007669"/>
    <property type="project" value="TreeGrafter"/>
</dbReference>
<evidence type="ECO:0000259" key="2">
    <source>
        <dbReference type="PROSITE" id="PS51043"/>
    </source>
</evidence>
<dbReference type="InterPro" id="IPR004177">
    <property type="entry name" value="DDHD_dom"/>
</dbReference>
<name>A0A8H7UB99_9FUNG</name>
<protein>
    <recommendedName>
        <fullName evidence="2">DDHD domain-containing protein</fullName>
    </recommendedName>
</protein>
<dbReference type="Pfam" id="PF02862">
    <property type="entry name" value="DDHD"/>
    <property type="match status" value="1"/>
</dbReference>
<dbReference type="SUPFAM" id="SSF53474">
    <property type="entry name" value="alpha/beta-Hydrolases"/>
    <property type="match status" value="1"/>
</dbReference>
<evidence type="ECO:0000256" key="1">
    <source>
        <dbReference type="SAM" id="MobiDB-lite"/>
    </source>
</evidence>
<dbReference type="PROSITE" id="PS51043">
    <property type="entry name" value="DDHD"/>
    <property type="match status" value="1"/>
</dbReference>
<dbReference type="PANTHER" id="PTHR23509">
    <property type="entry name" value="PA-PL1 PHOSPHOLIPASE FAMILY"/>
    <property type="match status" value="1"/>
</dbReference>
<sequence length="778" mass="87849">VRYSTLPNGVQPRCEPCTESLTNLSFTDHIIFFIHGMGQQYEEFGNLKIHVATLQKNTEELLASYYPDRLVRVKYIPIEWHSVVHKLVDDKMDLATLGTVPKVRLVTNHWVMDCLYYFTKPHGQRIIDTICEQCNDAYEKHTVEFPDFVSNKGQVHMMGCSLGGIAAFDILAQQWNEEDGRPPWESVEEQGLVVRKPEINVPKLNFNVSSLFTCGSPVAATLVLRGLDFLYYRPPLRTKVLNVFHPFDPLGYRIEPMVNKTYIDVQPVRIHKLQRRRILPVPLPKIPNLGIKSSIAGAAPLIMKARRTFLRYMMTSEGTLIMDQKITERTLVDTKNIMEDERHIKSAEELPSVDLLQNAAGHDDEEDDKNSDVRRYDSAPEAEATPERPYMSRRISTRHKTTTVHRRSVSVRDGGEDRIWLGADDTLGPRFLYESEETTTKTTVTVTEERPTWSRKWFRFDKSRPTVENKSTGSDDDKSTTSTDKTPSKASSIMGMAGTVATAALSAVGLNKSDTSLNSHVDDTKESNPTEERIVKNDLSIEVLNQHNRQTEEDASKAAAADMPKLKSYNSHHSLPPRSSRTLSSDYIRVPVEYSSIVPNLEAIATAKSPVFEGTGNTYFFESRPMTESRTTMVREDDLCSESSYSTAIGLEAFSSPASLDRASLVMTIPEDDLLDLDAPADDKVLDSYTADVEEESSDDDDNETKVEKTESDEESKAGDQTIEGHDGLQYPRIDYVLNETVIDAYASEWIVAMKSHFKYWANRDLTYHIIKTLVGDD</sequence>
<proteinExistence type="predicted"/>
<organism evidence="3 4">
    <name type="scientific">Umbelopsis vinacea</name>
    <dbReference type="NCBI Taxonomy" id="44442"/>
    <lineage>
        <taxon>Eukaryota</taxon>
        <taxon>Fungi</taxon>
        <taxon>Fungi incertae sedis</taxon>
        <taxon>Mucoromycota</taxon>
        <taxon>Mucoromycotina</taxon>
        <taxon>Umbelopsidomycetes</taxon>
        <taxon>Umbelopsidales</taxon>
        <taxon>Umbelopsidaceae</taxon>
        <taxon>Umbelopsis</taxon>
    </lineage>
</organism>
<feature type="compositionally biased region" description="Acidic residues" evidence="1">
    <location>
        <begin position="692"/>
        <end position="703"/>
    </location>
</feature>
<dbReference type="Proteomes" id="UP000612746">
    <property type="component" value="Unassembled WGS sequence"/>
</dbReference>
<dbReference type="InterPro" id="IPR058055">
    <property type="entry name" value="PA-PLA1"/>
</dbReference>
<comment type="caution">
    <text evidence="3">The sequence shown here is derived from an EMBL/GenBank/DDBJ whole genome shotgun (WGS) entry which is preliminary data.</text>
</comment>
<dbReference type="AlphaFoldDB" id="A0A8H7UB99"/>
<dbReference type="GO" id="GO:0005737">
    <property type="term" value="C:cytoplasm"/>
    <property type="evidence" value="ECO:0007669"/>
    <property type="project" value="TreeGrafter"/>
</dbReference>
<gene>
    <name evidence="3" type="ORF">INT44_007725</name>
</gene>
<feature type="compositionally biased region" description="Basic residues" evidence="1">
    <location>
        <begin position="395"/>
        <end position="409"/>
    </location>
</feature>
<evidence type="ECO:0000313" key="4">
    <source>
        <dbReference type="Proteomes" id="UP000612746"/>
    </source>
</evidence>
<feature type="region of interest" description="Disordered" evidence="1">
    <location>
        <begin position="360"/>
        <end position="410"/>
    </location>
</feature>
<feature type="compositionally biased region" description="Basic and acidic residues" evidence="1">
    <location>
        <begin position="464"/>
        <end position="479"/>
    </location>
</feature>
<evidence type="ECO:0000313" key="3">
    <source>
        <dbReference type="EMBL" id="KAG2175237.1"/>
    </source>
</evidence>
<feature type="region of interest" description="Disordered" evidence="1">
    <location>
        <begin position="691"/>
        <end position="726"/>
    </location>
</feature>
<reference evidence="3" key="1">
    <citation type="submission" date="2020-12" db="EMBL/GenBank/DDBJ databases">
        <title>Metabolic potential, ecology and presence of endohyphal bacteria is reflected in genomic diversity of Mucoromycotina.</title>
        <authorList>
            <person name="Muszewska A."/>
            <person name="Okrasinska A."/>
            <person name="Steczkiewicz K."/>
            <person name="Drgas O."/>
            <person name="Orlowska M."/>
            <person name="Perlinska-Lenart U."/>
            <person name="Aleksandrzak-Piekarczyk T."/>
            <person name="Szatraj K."/>
            <person name="Zielenkiewicz U."/>
            <person name="Pilsyk S."/>
            <person name="Malc E."/>
            <person name="Mieczkowski P."/>
            <person name="Kruszewska J.S."/>
            <person name="Biernat P."/>
            <person name="Pawlowska J."/>
        </authorList>
    </citation>
    <scope>NUCLEOTIDE SEQUENCE</scope>
    <source>
        <strain evidence="3">WA0000051536</strain>
    </source>
</reference>
<feature type="region of interest" description="Disordered" evidence="1">
    <location>
        <begin position="464"/>
        <end position="492"/>
    </location>
</feature>
<feature type="non-terminal residue" evidence="3">
    <location>
        <position position="1"/>
    </location>
</feature>
<feature type="compositionally biased region" description="Basic and acidic residues" evidence="1">
    <location>
        <begin position="704"/>
        <end position="726"/>
    </location>
</feature>
<feature type="domain" description="DDHD" evidence="2">
    <location>
        <begin position="204"/>
        <end position="362"/>
    </location>
</feature>